<proteinExistence type="predicted"/>
<feature type="signal peptide" evidence="1">
    <location>
        <begin position="1"/>
        <end position="28"/>
    </location>
</feature>
<dbReference type="OrthoDB" id="5950429at2"/>
<reference evidence="2 3" key="1">
    <citation type="submission" date="2014-07" db="EMBL/GenBank/DDBJ databases">
        <title>Complete Genome Sequence of Dyella japonica Strain A8 Isolated from Malaysian Tropical Soil.</title>
        <authorList>
            <person name="Hui R.K.H."/>
            <person name="Chen J.-W."/>
            <person name="Chan K.-G."/>
            <person name="Leung F.C.C."/>
        </authorList>
    </citation>
    <scope>NUCLEOTIDE SEQUENCE [LARGE SCALE GENOMIC DNA]</scope>
    <source>
        <strain evidence="2 3">A8</strain>
    </source>
</reference>
<protein>
    <recommendedName>
        <fullName evidence="4">Lipoprotein</fullName>
    </recommendedName>
</protein>
<evidence type="ECO:0008006" key="4">
    <source>
        <dbReference type="Google" id="ProtNLM"/>
    </source>
</evidence>
<keyword evidence="1" id="KW-0732">Signal</keyword>
<accession>A0A075K7W2</accession>
<dbReference type="PATRIC" id="fig|1217721.7.peg.2841"/>
<dbReference type="AlphaFoldDB" id="A0A075K7W2"/>
<dbReference type="KEGG" id="dja:HY57_13775"/>
<evidence type="ECO:0000313" key="3">
    <source>
        <dbReference type="Proteomes" id="UP000027987"/>
    </source>
</evidence>
<dbReference type="RefSeq" id="WP_019467493.1">
    <property type="nucleotide sequence ID" value="NZ_ALOY01000184.1"/>
</dbReference>
<evidence type="ECO:0000256" key="1">
    <source>
        <dbReference type="SAM" id="SignalP"/>
    </source>
</evidence>
<name>A0A075K7W2_9GAMM</name>
<dbReference type="Proteomes" id="UP000027987">
    <property type="component" value="Chromosome"/>
</dbReference>
<dbReference type="STRING" id="1217721.HY57_13775"/>
<gene>
    <name evidence="2" type="ORF">HY57_13775</name>
</gene>
<dbReference type="HOGENOM" id="CLU_1048621_0_0_6"/>
<keyword evidence="3" id="KW-1185">Reference proteome</keyword>
<evidence type="ECO:0000313" key="2">
    <source>
        <dbReference type="EMBL" id="AIF48243.1"/>
    </source>
</evidence>
<dbReference type="EMBL" id="CP008884">
    <property type="protein sequence ID" value="AIF48243.1"/>
    <property type="molecule type" value="Genomic_DNA"/>
</dbReference>
<sequence length="269" mass="28825">MGTGHHLRQRLASFACLAGIGLFPCAWADQAGPVLQEQTVMGTVSRLTDRATTSRAFSISAVSFEPSTREWTVPVSAAEGQGVVKNFIATINESTGLACLRLPPGAGCVVTIDIHQQVIDAKARTEAELMAQTHPAPDLQQMAEVLIRYQLDPKRSGASASGAQALYYVTLQSPDNAKGVDLSPEVVTRLRRDGIETHPGSEWVPPGRAATSSLAMHYSIGLPVRRPDGRYDVSFGYYCGTLCAGWFTAVMTYDAAGWHVVSTVMNAIS</sequence>
<feature type="chain" id="PRO_5001707603" description="Lipoprotein" evidence="1">
    <location>
        <begin position="29"/>
        <end position="269"/>
    </location>
</feature>
<organism evidence="2 3">
    <name type="scientific">Dyella japonica A8</name>
    <dbReference type="NCBI Taxonomy" id="1217721"/>
    <lineage>
        <taxon>Bacteria</taxon>
        <taxon>Pseudomonadati</taxon>
        <taxon>Pseudomonadota</taxon>
        <taxon>Gammaproteobacteria</taxon>
        <taxon>Lysobacterales</taxon>
        <taxon>Rhodanobacteraceae</taxon>
        <taxon>Dyella</taxon>
    </lineage>
</organism>